<dbReference type="AlphaFoldDB" id="A0A4V6PPS9"/>
<dbReference type="EMBL" id="SCWB01000006">
    <property type="protein sequence ID" value="TDM12140.1"/>
    <property type="molecule type" value="Genomic_DNA"/>
</dbReference>
<keyword evidence="3" id="KW-0482">Metalloprotease</keyword>
<accession>A0A4V6PPS9</accession>
<dbReference type="InterPro" id="IPR003675">
    <property type="entry name" value="Rce1/LyrA-like_dom"/>
</dbReference>
<feature type="transmembrane region" description="Helical" evidence="1">
    <location>
        <begin position="128"/>
        <end position="152"/>
    </location>
</feature>
<evidence type="ECO:0000259" key="2">
    <source>
        <dbReference type="Pfam" id="PF02517"/>
    </source>
</evidence>
<dbReference type="PANTHER" id="PTHR36435:SF6">
    <property type="entry name" value="ABORTIVE INFECTION PROTEIN"/>
    <property type="match status" value="1"/>
</dbReference>
<dbReference type="Proteomes" id="UP000294802">
    <property type="component" value="Unassembled WGS sequence"/>
</dbReference>
<dbReference type="NCBIfam" id="NF046050">
    <property type="entry name" value="CPBP_fam_MroQ"/>
    <property type="match status" value="1"/>
</dbReference>
<evidence type="ECO:0000313" key="4">
    <source>
        <dbReference type="Proteomes" id="UP000294802"/>
    </source>
</evidence>
<proteinExistence type="predicted"/>
<organism evidence="3 4">
    <name type="scientific">Macrococcus lamae</name>
    <dbReference type="NCBI Taxonomy" id="198484"/>
    <lineage>
        <taxon>Bacteria</taxon>
        <taxon>Bacillati</taxon>
        <taxon>Bacillota</taxon>
        <taxon>Bacilli</taxon>
        <taxon>Bacillales</taxon>
        <taxon>Staphylococcaceae</taxon>
        <taxon>Macrococcus</taxon>
    </lineage>
</organism>
<dbReference type="GO" id="GO:0008237">
    <property type="term" value="F:metallopeptidase activity"/>
    <property type="evidence" value="ECO:0007669"/>
    <property type="project" value="UniProtKB-KW"/>
</dbReference>
<keyword evidence="1" id="KW-1133">Transmembrane helix</keyword>
<sequence length="256" mass="29238">MKIKRIWVNILIVLLYAASQLSSLIPVLLYRNAGLTQDELFARTIPFLVGGFIVASILVYFVNRAIINETTLERSRKESWRYTITWMIAGLFLALFAQMIMNMINVYIFKQPIESQNTTDILEVARQFPIFIILIAIVGPILEEFVFRKVIFGELYELIKLPRWAAFIIAGAISGFIFSAAHNDFDHTLIYMGMAFVFAGLYVATRRIIVPIVAHMAMNSFVVLIQLGFSDQIEKAAEKAKLSTQFIWTAVKHILY</sequence>
<name>A0A4V6PPS9_9STAP</name>
<feature type="transmembrane region" description="Helical" evidence="1">
    <location>
        <begin position="188"/>
        <end position="205"/>
    </location>
</feature>
<feature type="transmembrane region" description="Helical" evidence="1">
    <location>
        <begin position="164"/>
        <end position="182"/>
    </location>
</feature>
<keyword evidence="1" id="KW-0472">Membrane</keyword>
<feature type="transmembrane region" description="Helical" evidence="1">
    <location>
        <begin position="7"/>
        <end position="29"/>
    </location>
</feature>
<keyword evidence="3" id="KW-0378">Hydrolase</keyword>
<dbReference type="GO" id="GO:0080120">
    <property type="term" value="P:CAAX-box protein maturation"/>
    <property type="evidence" value="ECO:0007669"/>
    <property type="project" value="UniProtKB-ARBA"/>
</dbReference>
<keyword evidence="3" id="KW-0645">Protease</keyword>
<dbReference type="InterPro" id="IPR052710">
    <property type="entry name" value="CAAX_protease"/>
</dbReference>
<feature type="transmembrane region" description="Helical" evidence="1">
    <location>
        <begin position="41"/>
        <end position="62"/>
    </location>
</feature>
<feature type="domain" description="CAAX prenyl protease 2/Lysostaphin resistance protein A-like" evidence="2">
    <location>
        <begin position="128"/>
        <end position="220"/>
    </location>
</feature>
<keyword evidence="1" id="KW-0812">Transmembrane</keyword>
<protein>
    <submittedName>
        <fullName evidence="3">CPBP family intramembrane metalloprotease</fullName>
    </submittedName>
</protein>
<dbReference type="Pfam" id="PF02517">
    <property type="entry name" value="Rce1-like"/>
    <property type="match status" value="1"/>
</dbReference>
<gene>
    <name evidence="3" type="ORF">ERX29_04815</name>
</gene>
<evidence type="ECO:0000313" key="3">
    <source>
        <dbReference type="EMBL" id="TDM12140.1"/>
    </source>
</evidence>
<dbReference type="GO" id="GO:0004175">
    <property type="term" value="F:endopeptidase activity"/>
    <property type="evidence" value="ECO:0007669"/>
    <property type="project" value="UniProtKB-ARBA"/>
</dbReference>
<dbReference type="OrthoDB" id="2194912at2"/>
<dbReference type="GO" id="GO:0006508">
    <property type="term" value="P:proteolysis"/>
    <property type="evidence" value="ECO:0007669"/>
    <property type="project" value="UniProtKB-KW"/>
</dbReference>
<dbReference type="PANTHER" id="PTHR36435">
    <property type="entry name" value="SLR1288 PROTEIN"/>
    <property type="match status" value="1"/>
</dbReference>
<keyword evidence="4" id="KW-1185">Reference proteome</keyword>
<evidence type="ECO:0000256" key="1">
    <source>
        <dbReference type="SAM" id="Phobius"/>
    </source>
</evidence>
<comment type="caution">
    <text evidence="3">The sequence shown here is derived from an EMBL/GenBank/DDBJ whole genome shotgun (WGS) entry which is preliminary data.</text>
</comment>
<feature type="transmembrane region" description="Helical" evidence="1">
    <location>
        <begin position="83"/>
        <end position="108"/>
    </location>
</feature>
<dbReference type="RefSeq" id="WP_133443563.1">
    <property type="nucleotide sequence ID" value="NZ_SCWB01000006.1"/>
</dbReference>
<reference evidence="3 4" key="1">
    <citation type="submission" date="2019-01" db="EMBL/GenBank/DDBJ databases">
        <title>Draft genome sequences of the type strains of six Macrococcus species.</title>
        <authorList>
            <person name="Mazhar S."/>
            <person name="Altermann E."/>
            <person name="Hill C."/>
            <person name="Mcauliffe O."/>
        </authorList>
    </citation>
    <scope>NUCLEOTIDE SEQUENCE [LARGE SCALE GENOMIC DNA]</scope>
    <source>
        <strain evidence="3 4">CCM4815</strain>
    </source>
</reference>